<dbReference type="EnsemblProtists" id="PYU1_T008989">
    <property type="protein sequence ID" value="PYU1_T008989"/>
    <property type="gene ID" value="PYU1_G008971"/>
</dbReference>
<name>K3WVJ1_GLOUD</name>
<keyword evidence="2" id="KW-0677">Repeat</keyword>
<dbReference type="SUPFAM" id="SSF52058">
    <property type="entry name" value="L domain-like"/>
    <property type="match status" value="2"/>
</dbReference>
<dbReference type="EMBL" id="GL376599">
    <property type="status" value="NOT_ANNOTATED_CDS"/>
    <property type="molecule type" value="Genomic_DNA"/>
</dbReference>
<dbReference type="AlphaFoldDB" id="K3WVJ1"/>
<keyword evidence="4" id="KW-1185">Reference proteome</keyword>
<evidence type="ECO:0000256" key="1">
    <source>
        <dbReference type="ARBA" id="ARBA00022614"/>
    </source>
</evidence>
<reference evidence="3" key="3">
    <citation type="submission" date="2015-02" db="UniProtKB">
        <authorList>
            <consortium name="EnsemblProtists"/>
        </authorList>
    </citation>
    <scope>IDENTIFICATION</scope>
    <source>
        <strain evidence="3">DAOM BR144</strain>
    </source>
</reference>
<dbReference type="VEuPathDB" id="FungiDB:PYU1_G008971"/>
<dbReference type="PANTHER" id="PTHR46652">
    <property type="entry name" value="LEUCINE-RICH REPEAT AND IQ DOMAIN-CONTAINING PROTEIN 1-RELATED"/>
    <property type="match status" value="1"/>
</dbReference>
<evidence type="ECO:0000313" key="4">
    <source>
        <dbReference type="Proteomes" id="UP000019132"/>
    </source>
</evidence>
<evidence type="ECO:0000256" key="2">
    <source>
        <dbReference type="ARBA" id="ARBA00022737"/>
    </source>
</evidence>
<dbReference type="Pfam" id="PF12799">
    <property type="entry name" value="LRR_4"/>
    <property type="match status" value="1"/>
</dbReference>
<accession>K3WVJ1</accession>
<dbReference type="PANTHER" id="PTHR46652:SF3">
    <property type="entry name" value="LEUCINE-RICH REPEAT-CONTAINING PROTEIN 9"/>
    <property type="match status" value="1"/>
</dbReference>
<sequence>MRSVLHEAGALGTNLTRLDLTNSSVDDISGLHGAPQLKILNLSGTLVNDFTVLETLTTLEYLNLQQTQVTDIGFLRSTPNLHELNLNATKQLADLHPISCLTRLRSVYLSKKHITTLTPLLSSASTLTLLQLVWTQFDDDIMDEWRMLFSKLTEIDHLNMLGVKQLTSLAPLSQLTKLKYLNIQACRVDILTPLHTLQNLETLVLGWSNAYDFTVLRSLQKLKRLDAQGKQLKSVEFLPELEYFKGYGTLPRLPKTGRLQEVSFCFSDDSFTFRLAALPFLRSLSLSGKLDLQVVAQSVPTLRQLELFITETLDVSVVAQLKQLRKLTIRYSSVPEKAQDYSFLKNLTLLRQLRILNSTIEDLSLLERMKFLKLLTVESSFLDSISPVQRLQALEQIDLARTSVADRESYYQKVRIAQLLLANMEQNDQN</sequence>
<protein>
    <submittedName>
        <fullName evidence="3">Uncharacterized protein</fullName>
    </submittedName>
</protein>
<reference evidence="4" key="2">
    <citation type="submission" date="2010-04" db="EMBL/GenBank/DDBJ databases">
        <authorList>
            <person name="Buell R."/>
            <person name="Hamilton J."/>
            <person name="Hostetler J."/>
        </authorList>
    </citation>
    <scope>NUCLEOTIDE SEQUENCE [LARGE SCALE GENOMIC DNA]</scope>
    <source>
        <strain evidence="4">DAOM:BR144</strain>
    </source>
</reference>
<dbReference type="Proteomes" id="UP000019132">
    <property type="component" value="Unassembled WGS sequence"/>
</dbReference>
<dbReference type="Gene3D" id="3.80.10.10">
    <property type="entry name" value="Ribonuclease Inhibitor"/>
    <property type="match status" value="2"/>
</dbReference>
<proteinExistence type="predicted"/>
<dbReference type="InParanoid" id="K3WVJ1"/>
<dbReference type="STRING" id="431595.K3WVJ1"/>
<organism evidence="3 4">
    <name type="scientific">Globisporangium ultimum (strain ATCC 200006 / CBS 805.95 / DAOM BR144)</name>
    <name type="common">Pythium ultimum</name>
    <dbReference type="NCBI Taxonomy" id="431595"/>
    <lineage>
        <taxon>Eukaryota</taxon>
        <taxon>Sar</taxon>
        <taxon>Stramenopiles</taxon>
        <taxon>Oomycota</taxon>
        <taxon>Peronosporomycetes</taxon>
        <taxon>Pythiales</taxon>
        <taxon>Pythiaceae</taxon>
        <taxon>Globisporangium</taxon>
    </lineage>
</organism>
<reference evidence="4" key="1">
    <citation type="journal article" date="2010" name="Genome Biol.">
        <title>Genome sequence of the necrotrophic plant pathogen Pythium ultimum reveals original pathogenicity mechanisms and effector repertoire.</title>
        <authorList>
            <person name="Levesque C.A."/>
            <person name="Brouwer H."/>
            <person name="Cano L."/>
            <person name="Hamilton J.P."/>
            <person name="Holt C."/>
            <person name="Huitema E."/>
            <person name="Raffaele S."/>
            <person name="Robideau G.P."/>
            <person name="Thines M."/>
            <person name="Win J."/>
            <person name="Zerillo M.M."/>
            <person name="Beakes G.W."/>
            <person name="Boore J.L."/>
            <person name="Busam D."/>
            <person name="Dumas B."/>
            <person name="Ferriera S."/>
            <person name="Fuerstenberg S.I."/>
            <person name="Gachon C.M."/>
            <person name="Gaulin E."/>
            <person name="Govers F."/>
            <person name="Grenville-Briggs L."/>
            <person name="Horner N."/>
            <person name="Hostetler J."/>
            <person name="Jiang R.H."/>
            <person name="Johnson J."/>
            <person name="Krajaejun T."/>
            <person name="Lin H."/>
            <person name="Meijer H.J."/>
            <person name="Moore B."/>
            <person name="Morris P."/>
            <person name="Phuntmart V."/>
            <person name="Puiu D."/>
            <person name="Shetty J."/>
            <person name="Stajich J.E."/>
            <person name="Tripathy S."/>
            <person name="Wawra S."/>
            <person name="van West P."/>
            <person name="Whitty B.R."/>
            <person name="Coutinho P.M."/>
            <person name="Henrissat B."/>
            <person name="Martin F."/>
            <person name="Thomas P.D."/>
            <person name="Tyler B.M."/>
            <person name="De Vries R.P."/>
            <person name="Kamoun S."/>
            <person name="Yandell M."/>
            <person name="Tisserat N."/>
            <person name="Buell C.R."/>
        </authorList>
    </citation>
    <scope>NUCLEOTIDE SEQUENCE</scope>
    <source>
        <strain evidence="4">DAOM:BR144</strain>
    </source>
</reference>
<keyword evidence="1" id="KW-0433">Leucine-rich repeat</keyword>
<dbReference type="InterPro" id="IPR050836">
    <property type="entry name" value="SDS22/Internalin_LRR"/>
</dbReference>
<evidence type="ECO:0000313" key="3">
    <source>
        <dbReference type="EnsemblProtists" id="PYU1_T008989"/>
    </source>
</evidence>
<dbReference type="HOGENOM" id="CLU_037181_0_0_1"/>
<dbReference type="InterPro" id="IPR025875">
    <property type="entry name" value="Leu-rich_rpt_4"/>
</dbReference>
<dbReference type="eggNOG" id="ENOG502QXMW">
    <property type="taxonomic scope" value="Eukaryota"/>
</dbReference>
<dbReference type="InterPro" id="IPR032675">
    <property type="entry name" value="LRR_dom_sf"/>
</dbReference>